<dbReference type="STRING" id="27835.A0A158R252"/>
<evidence type="ECO:0000256" key="12">
    <source>
        <dbReference type="ARBA" id="ARBA00023014"/>
    </source>
</evidence>
<dbReference type="WBParaSite" id="NBR_0001507601-mRNA-1">
    <property type="protein sequence ID" value="NBR_0001507601-mRNA-1"/>
    <property type="gene ID" value="NBR_0001507601"/>
</dbReference>
<dbReference type="Pfam" id="PF22634">
    <property type="entry name" value="POL2_thumb"/>
    <property type="match status" value="1"/>
</dbReference>
<dbReference type="Pfam" id="PF08490">
    <property type="entry name" value="DUF1744"/>
    <property type="match status" value="1"/>
</dbReference>
<dbReference type="PANTHER" id="PTHR10670">
    <property type="entry name" value="DNA POLYMERASE EPSILON CATALYTIC SUBUNIT A"/>
    <property type="match status" value="1"/>
</dbReference>
<evidence type="ECO:0000313" key="18">
    <source>
        <dbReference type="EMBL" id="VDL78671.1"/>
    </source>
</evidence>
<evidence type="ECO:0000256" key="10">
    <source>
        <dbReference type="ARBA" id="ARBA00022932"/>
    </source>
</evidence>
<dbReference type="InterPro" id="IPR055191">
    <property type="entry name" value="POL2_thumb"/>
</dbReference>
<keyword evidence="7 15" id="KW-0479">Metal-binding</keyword>
<dbReference type="SMART" id="SM01159">
    <property type="entry name" value="DUF1744"/>
    <property type="match status" value="1"/>
</dbReference>
<evidence type="ECO:0000256" key="11">
    <source>
        <dbReference type="ARBA" id="ARBA00023004"/>
    </source>
</evidence>
<dbReference type="InterPro" id="IPR043502">
    <property type="entry name" value="DNA/RNA_pol_sf"/>
</dbReference>
<keyword evidence="8 15" id="KW-0863">Zinc-finger</keyword>
<keyword evidence="10 15" id="KW-0239">DNA-directed DNA polymerase</keyword>
<dbReference type="EMBL" id="UYSL01021590">
    <property type="protein sequence ID" value="VDL78671.1"/>
    <property type="molecule type" value="Genomic_DNA"/>
</dbReference>
<evidence type="ECO:0000256" key="4">
    <source>
        <dbReference type="ARBA" id="ARBA00022679"/>
    </source>
</evidence>
<dbReference type="GO" id="GO:0008270">
    <property type="term" value="F:zinc ion binding"/>
    <property type="evidence" value="ECO:0007669"/>
    <property type="project" value="UniProtKB-KW"/>
</dbReference>
<dbReference type="InterPro" id="IPR029703">
    <property type="entry name" value="POL2"/>
</dbReference>
<dbReference type="Gene3D" id="3.90.1600.10">
    <property type="entry name" value="Palm domain of DNA polymerase"/>
    <property type="match status" value="1"/>
</dbReference>
<keyword evidence="13 15" id="KW-0238">DNA-binding</keyword>
<feature type="compositionally biased region" description="Basic and acidic residues" evidence="16">
    <location>
        <begin position="428"/>
        <end position="438"/>
    </location>
</feature>
<dbReference type="AlphaFoldDB" id="A0A158R252"/>
<keyword evidence="4 15" id="KW-0808">Transferase</keyword>
<dbReference type="GO" id="GO:0003677">
    <property type="term" value="F:DNA binding"/>
    <property type="evidence" value="ECO:0007669"/>
    <property type="project" value="UniProtKB-KW"/>
</dbReference>
<dbReference type="GO" id="GO:0051539">
    <property type="term" value="F:4 iron, 4 sulfur cluster binding"/>
    <property type="evidence" value="ECO:0007669"/>
    <property type="project" value="UniProtKB-KW"/>
</dbReference>
<dbReference type="GO" id="GO:0006297">
    <property type="term" value="P:nucleotide-excision repair, DNA gap filling"/>
    <property type="evidence" value="ECO:0007669"/>
    <property type="project" value="TreeGrafter"/>
</dbReference>
<evidence type="ECO:0000256" key="9">
    <source>
        <dbReference type="ARBA" id="ARBA00022833"/>
    </source>
</evidence>
<evidence type="ECO:0000259" key="17">
    <source>
        <dbReference type="SMART" id="SM01159"/>
    </source>
</evidence>
<reference evidence="20" key="1">
    <citation type="submission" date="2016-04" db="UniProtKB">
        <authorList>
            <consortium name="WormBaseParasite"/>
        </authorList>
    </citation>
    <scope>IDENTIFICATION</scope>
</reference>
<evidence type="ECO:0000256" key="2">
    <source>
        <dbReference type="ARBA" id="ARBA00005755"/>
    </source>
</evidence>
<evidence type="ECO:0000256" key="15">
    <source>
        <dbReference type="RuleBase" id="RU365029"/>
    </source>
</evidence>
<feature type="region of interest" description="Disordered" evidence="16">
    <location>
        <begin position="400"/>
        <end position="445"/>
    </location>
</feature>
<comment type="subcellular location">
    <subcellularLocation>
        <location evidence="1 15">Nucleus</location>
    </subcellularLocation>
</comment>
<keyword evidence="19" id="KW-1185">Reference proteome</keyword>
<dbReference type="GO" id="GO:0006272">
    <property type="term" value="P:leading strand elongation"/>
    <property type="evidence" value="ECO:0007669"/>
    <property type="project" value="TreeGrafter"/>
</dbReference>
<dbReference type="GO" id="GO:0003887">
    <property type="term" value="F:DNA-directed DNA polymerase activity"/>
    <property type="evidence" value="ECO:0007669"/>
    <property type="project" value="UniProtKB-KW"/>
</dbReference>
<evidence type="ECO:0000256" key="8">
    <source>
        <dbReference type="ARBA" id="ARBA00022771"/>
    </source>
</evidence>
<comment type="catalytic activity">
    <reaction evidence="15">
        <text>DNA(n) + a 2'-deoxyribonucleoside 5'-triphosphate = DNA(n+1) + diphosphate</text>
        <dbReference type="Rhea" id="RHEA:22508"/>
        <dbReference type="Rhea" id="RHEA-COMP:17339"/>
        <dbReference type="Rhea" id="RHEA-COMP:17340"/>
        <dbReference type="ChEBI" id="CHEBI:33019"/>
        <dbReference type="ChEBI" id="CHEBI:61560"/>
        <dbReference type="ChEBI" id="CHEBI:173112"/>
        <dbReference type="EC" id="2.7.7.7"/>
    </reaction>
</comment>
<accession>A0A158R252</accession>
<evidence type="ECO:0000256" key="6">
    <source>
        <dbReference type="ARBA" id="ARBA00022705"/>
    </source>
</evidence>
<dbReference type="SUPFAM" id="SSF56672">
    <property type="entry name" value="DNA/RNA polymerases"/>
    <property type="match status" value="1"/>
</dbReference>
<feature type="compositionally biased region" description="Basic and acidic residues" evidence="16">
    <location>
        <begin position="400"/>
        <end position="412"/>
    </location>
</feature>
<evidence type="ECO:0000256" key="14">
    <source>
        <dbReference type="ARBA" id="ARBA00023242"/>
    </source>
</evidence>
<sequence>MRQTMICQRENAFYVDTVKAFRDRRFSMEMAGIVCHTGANIITEARKIVEQIGKPLELDTDGLLLRIWCLLPASFPENVTFALQNYKRKSITVSYPGAMLNAVVNKGFTNDQYHNLQPDGSYTVSKENSIFFEVDGPYQCMVLPASKEEGKKLKKRYAVFNLDGSLAELKGFEVKRRGELNIIKHFQSAVFKAFLRGSTLAEVYESASREADYWLDVLFSKGGSLSDTELFDLISENRSMSRKLSEYGAQKSTSISTAKRLAEFLGADMVKDAGLACKFVISRHPLGSPVTERAVPIAIFQAEEKVKCRYLRLWTKQPGLPLEKMNIKELLDWDYYIERLGSCIQKIITIPAALQGLPNPVTRIAHPDWLSNKIKNRFDAILQPKITDIFEKRAPVEKESPVINEHGKRVRDDDVEPVAERIDEENKENEPKKQRSQAEAKNGPLVRKTLAKDGFDEWLRYLKKKWRLARITGADKRKERGATMVERMVSLTREAMRDRTWQVLSVEETRTASIYNVWVALEGKMDRFQLRIPRVVLINEREPVEGKEVIRRILPHRKPVHYLYEYIISGVSWCPFLPPLFFLLIFILLKYQSTEQRLMGEINEKLCCSRVEGIYESQTPLMFRALTQIGCLCRPLAPPIGGVYSLEAIRVCREASPKPALLCLLIDEEPGAIAKRVIHLNLFPHIRLHVQEPHSLLNVMEWQRVVAKRVCKHYFNSFIYVRDYADWARYLHVPIGCVPNDAGLFGLDLFFARNLQRAGHVLWASPSSRPDLGGKELDDLRLSAEWKPLTADETVLLNTPSFSGTVCIEFSLEAVARGRLLEAEGADDTVAFDSTAALPSDAYNGLCNTISAFDEGASIDSALKILKQMLTECVRDIAQGANKRADQIVMSLSRWLHSPNSLLFDSAITRSISILERKLVLLLAAECERLGSKVIHATPTRLVLDTGKCDVEQGTAFTDLLLQSLSQNPLFAALHMRPLHTWSTLLWHDGYNFTGVSQKLVDSAEEDGQSTETYKMETQHHWRLSDDLPEEGAVREEFRKIVTGYVLLFGQEQQRGDLNSETAVEFRHSIVKQHIGHRLFRVISKLAAQRVTYHAAMALVKVICTALSCDSAVEDSVEGLRENLHRILDSNEKVTIDQMIADRLNTLMTAYLLQDHVCSKCKSVSGKFIGGFI</sequence>
<keyword evidence="9 15" id="KW-0862">Zinc</keyword>
<dbReference type="Gene3D" id="1.10.132.60">
    <property type="entry name" value="DNA polymerase family B, C-terminal domain"/>
    <property type="match status" value="1"/>
</dbReference>
<name>A0A158R252_NIPBR</name>
<keyword evidence="5 15" id="KW-0548">Nucleotidyltransferase</keyword>
<dbReference type="Proteomes" id="UP000271162">
    <property type="component" value="Unassembled WGS sequence"/>
</dbReference>
<keyword evidence="6 15" id="KW-0235">DNA replication</keyword>
<protein>
    <recommendedName>
        <fullName evidence="15">DNA polymerase epsilon catalytic subunit</fullName>
        <ecNumber evidence="15">2.7.7.7</ecNumber>
    </recommendedName>
</protein>
<evidence type="ECO:0000256" key="13">
    <source>
        <dbReference type="ARBA" id="ARBA00023125"/>
    </source>
</evidence>
<comment type="cofactor">
    <cofactor evidence="15">
        <name>[4Fe-4S] cluster</name>
        <dbReference type="ChEBI" id="CHEBI:49883"/>
    </cofactor>
</comment>
<gene>
    <name evidence="18" type="ORF">NBR_LOCUS15077</name>
</gene>
<dbReference type="GO" id="GO:0008622">
    <property type="term" value="C:epsilon DNA polymerase complex"/>
    <property type="evidence" value="ECO:0007669"/>
    <property type="project" value="InterPro"/>
</dbReference>
<reference evidence="18 19" key="2">
    <citation type="submission" date="2018-11" db="EMBL/GenBank/DDBJ databases">
        <authorList>
            <consortium name="Pathogen Informatics"/>
        </authorList>
    </citation>
    <scope>NUCLEOTIDE SEQUENCE [LARGE SCALE GENOMIC DNA]</scope>
</reference>
<dbReference type="GO" id="GO:0000278">
    <property type="term" value="P:mitotic cell cycle"/>
    <property type="evidence" value="ECO:0007669"/>
    <property type="project" value="TreeGrafter"/>
</dbReference>
<dbReference type="InterPro" id="IPR042087">
    <property type="entry name" value="DNA_pol_B_thumb"/>
</dbReference>
<feature type="compositionally biased region" description="Acidic residues" evidence="16">
    <location>
        <begin position="413"/>
        <end position="427"/>
    </location>
</feature>
<evidence type="ECO:0000256" key="7">
    <source>
        <dbReference type="ARBA" id="ARBA00022723"/>
    </source>
</evidence>
<keyword evidence="11 15" id="KW-0408">Iron</keyword>
<evidence type="ECO:0000256" key="3">
    <source>
        <dbReference type="ARBA" id="ARBA00022485"/>
    </source>
</evidence>
<proteinExistence type="inferred from homology"/>
<evidence type="ECO:0000256" key="1">
    <source>
        <dbReference type="ARBA" id="ARBA00004123"/>
    </source>
</evidence>
<dbReference type="InterPro" id="IPR013697">
    <property type="entry name" value="DNA_pol_e_suA_C"/>
</dbReference>
<comment type="similarity">
    <text evidence="2 15">Belongs to the DNA polymerase type-B family.</text>
</comment>
<dbReference type="GO" id="GO:0008310">
    <property type="term" value="F:single-stranded DNA 3'-5' DNA exonuclease activity"/>
    <property type="evidence" value="ECO:0007669"/>
    <property type="project" value="TreeGrafter"/>
</dbReference>
<dbReference type="GO" id="GO:0006287">
    <property type="term" value="P:base-excision repair, gap-filling"/>
    <property type="evidence" value="ECO:0007669"/>
    <property type="project" value="TreeGrafter"/>
</dbReference>
<feature type="domain" description="DNA polymerase epsilon catalytic subunit A C-terminal" evidence="17">
    <location>
        <begin position="610"/>
        <end position="996"/>
    </location>
</feature>
<dbReference type="EC" id="2.7.7.7" evidence="15"/>
<dbReference type="InterPro" id="IPR023211">
    <property type="entry name" value="DNA_pol_palm_dom_sf"/>
</dbReference>
<evidence type="ECO:0000313" key="20">
    <source>
        <dbReference type="WBParaSite" id="NBR_0001507601-mRNA-1"/>
    </source>
</evidence>
<evidence type="ECO:0000313" key="19">
    <source>
        <dbReference type="Proteomes" id="UP000271162"/>
    </source>
</evidence>
<evidence type="ECO:0000256" key="5">
    <source>
        <dbReference type="ARBA" id="ARBA00022695"/>
    </source>
</evidence>
<dbReference type="FunFam" id="1.10.132.60:FF:000002">
    <property type="entry name" value="DNA polymerase epsilon catalytic subunit"/>
    <property type="match status" value="1"/>
</dbReference>
<comment type="function">
    <text evidence="15">DNA polymerase II participates in chromosomal DNA replication.</text>
</comment>
<keyword evidence="3 15" id="KW-0004">4Fe-4S</keyword>
<dbReference type="PANTHER" id="PTHR10670:SF0">
    <property type="entry name" value="DNA POLYMERASE EPSILON CATALYTIC SUBUNIT A"/>
    <property type="match status" value="1"/>
</dbReference>
<evidence type="ECO:0000256" key="16">
    <source>
        <dbReference type="SAM" id="MobiDB-lite"/>
    </source>
</evidence>
<organism evidence="20">
    <name type="scientific">Nippostrongylus brasiliensis</name>
    <name type="common">Rat hookworm</name>
    <dbReference type="NCBI Taxonomy" id="27835"/>
    <lineage>
        <taxon>Eukaryota</taxon>
        <taxon>Metazoa</taxon>
        <taxon>Ecdysozoa</taxon>
        <taxon>Nematoda</taxon>
        <taxon>Chromadorea</taxon>
        <taxon>Rhabditida</taxon>
        <taxon>Rhabditina</taxon>
        <taxon>Rhabditomorpha</taxon>
        <taxon>Strongyloidea</taxon>
        <taxon>Heligmosomidae</taxon>
        <taxon>Nippostrongylus</taxon>
    </lineage>
</organism>
<keyword evidence="14 15" id="KW-0539">Nucleus</keyword>
<dbReference type="GO" id="GO:0045004">
    <property type="term" value="P:DNA replication proofreading"/>
    <property type="evidence" value="ECO:0007669"/>
    <property type="project" value="TreeGrafter"/>
</dbReference>
<keyword evidence="12 15" id="KW-0411">Iron-sulfur</keyword>